<dbReference type="FunFam" id="3.10.20.370:FF:000001">
    <property type="entry name" value="Retrovirus-related Pol polyprotein from transposon 17.6-like protein"/>
    <property type="match status" value="1"/>
</dbReference>
<dbReference type="Gene3D" id="3.10.20.370">
    <property type="match status" value="1"/>
</dbReference>
<dbReference type="InterPro" id="IPR012337">
    <property type="entry name" value="RNaseH-like_sf"/>
</dbReference>
<dbReference type="AlphaFoldDB" id="A0A8S2D597"/>
<dbReference type="InterPro" id="IPR041577">
    <property type="entry name" value="RT_RNaseH_2"/>
</dbReference>
<dbReference type="FunFam" id="3.10.10.10:FF:000007">
    <property type="entry name" value="Retrovirus-related Pol polyprotein from transposon 17.6-like Protein"/>
    <property type="match status" value="1"/>
</dbReference>
<evidence type="ECO:0000256" key="3">
    <source>
        <dbReference type="ARBA" id="ARBA00022695"/>
    </source>
</evidence>
<evidence type="ECO:0000256" key="1">
    <source>
        <dbReference type="ARBA" id="ARBA00022670"/>
    </source>
</evidence>
<dbReference type="FunFam" id="3.30.70.270:FF:000020">
    <property type="entry name" value="Transposon Tf2-6 polyprotein-like Protein"/>
    <property type="match status" value="1"/>
</dbReference>
<reference evidence="12" key="1">
    <citation type="submission" date="2021-02" db="EMBL/GenBank/DDBJ databases">
        <authorList>
            <person name="Nowell W R."/>
        </authorList>
    </citation>
    <scope>NUCLEOTIDE SEQUENCE</scope>
</reference>
<feature type="region of interest" description="Disordered" evidence="9">
    <location>
        <begin position="26"/>
        <end position="48"/>
    </location>
</feature>
<feature type="compositionally biased region" description="Acidic residues" evidence="9">
    <location>
        <begin position="34"/>
        <end position="48"/>
    </location>
</feature>
<evidence type="ECO:0000256" key="9">
    <source>
        <dbReference type="SAM" id="MobiDB-lite"/>
    </source>
</evidence>
<dbReference type="Gene3D" id="3.30.420.10">
    <property type="entry name" value="Ribonuclease H-like superfamily/Ribonuclease H"/>
    <property type="match status" value="1"/>
</dbReference>
<keyword evidence="8" id="KW-0511">Multifunctional enzyme</keyword>
<evidence type="ECO:0000256" key="7">
    <source>
        <dbReference type="ARBA" id="ARBA00022918"/>
    </source>
</evidence>
<evidence type="ECO:0000256" key="8">
    <source>
        <dbReference type="ARBA" id="ARBA00023268"/>
    </source>
</evidence>
<dbReference type="InterPro" id="IPR036397">
    <property type="entry name" value="RNaseH_sf"/>
</dbReference>
<dbReference type="GO" id="GO:0015074">
    <property type="term" value="P:DNA integration"/>
    <property type="evidence" value="ECO:0007669"/>
    <property type="project" value="InterPro"/>
</dbReference>
<dbReference type="Gene3D" id="3.10.10.10">
    <property type="entry name" value="HIV Type 1 Reverse Transcriptase, subunit A, domain 1"/>
    <property type="match status" value="1"/>
</dbReference>
<evidence type="ECO:0000256" key="5">
    <source>
        <dbReference type="ARBA" id="ARBA00022759"/>
    </source>
</evidence>
<dbReference type="Proteomes" id="UP000682733">
    <property type="component" value="Unassembled WGS sequence"/>
</dbReference>
<dbReference type="EMBL" id="CAJNOK010002044">
    <property type="protein sequence ID" value="CAF0842049.1"/>
    <property type="molecule type" value="Genomic_DNA"/>
</dbReference>
<dbReference type="Proteomes" id="UP000677228">
    <property type="component" value="Unassembled WGS sequence"/>
</dbReference>
<evidence type="ECO:0000256" key="6">
    <source>
        <dbReference type="ARBA" id="ARBA00022801"/>
    </source>
</evidence>
<dbReference type="Pfam" id="PF17919">
    <property type="entry name" value="RT_RNaseH_2"/>
    <property type="match status" value="1"/>
</dbReference>
<protein>
    <submittedName>
        <fullName evidence="12">Uncharacterized protein</fullName>
    </submittedName>
</protein>
<accession>A0A8S2D597</accession>
<feature type="domain" description="Reverse transcriptase" evidence="10">
    <location>
        <begin position="158"/>
        <end position="337"/>
    </location>
</feature>
<dbReference type="PANTHER" id="PTHR37984:SF5">
    <property type="entry name" value="PROTEIN NYNRIN-LIKE"/>
    <property type="match status" value="1"/>
</dbReference>
<evidence type="ECO:0000259" key="11">
    <source>
        <dbReference type="PROSITE" id="PS50994"/>
    </source>
</evidence>
<dbReference type="Pfam" id="PF00665">
    <property type="entry name" value="rve"/>
    <property type="match status" value="1"/>
</dbReference>
<name>A0A8S2D597_9BILA</name>
<evidence type="ECO:0000313" key="12">
    <source>
        <dbReference type="EMBL" id="CAF0842049.1"/>
    </source>
</evidence>
<keyword evidence="2" id="KW-0808">Transferase</keyword>
<dbReference type="GO" id="GO:0003676">
    <property type="term" value="F:nucleic acid binding"/>
    <property type="evidence" value="ECO:0007669"/>
    <property type="project" value="InterPro"/>
</dbReference>
<dbReference type="Gene3D" id="3.30.70.270">
    <property type="match status" value="2"/>
</dbReference>
<evidence type="ECO:0000259" key="10">
    <source>
        <dbReference type="PROSITE" id="PS50878"/>
    </source>
</evidence>
<keyword evidence="5" id="KW-0255">Endonuclease</keyword>
<dbReference type="EMBL" id="CAJOBA010002044">
    <property type="protein sequence ID" value="CAF3627002.1"/>
    <property type="molecule type" value="Genomic_DNA"/>
</dbReference>
<comment type="caution">
    <text evidence="12">The sequence shown here is derived from an EMBL/GenBank/DDBJ whole genome shotgun (WGS) entry which is preliminary data.</text>
</comment>
<dbReference type="InterPro" id="IPR043128">
    <property type="entry name" value="Rev_trsase/Diguanyl_cyclase"/>
</dbReference>
<dbReference type="InterPro" id="IPR043502">
    <property type="entry name" value="DNA/RNA_pol_sf"/>
</dbReference>
<dbReference type="InterPro" id="IPR050951">
    <property type="entry name" value="Retrovirus_Pol_polyprotein"/>
</dbReference>
<dbReference type="InterPro" id="IPR001584">
    <property type="entry name" value="Integrase_cat-core"/>
</dbReference>
<dbReference type="PROSITE" id="PS50994">
    <property type="entry name" value="INTEGRASE"/>
    <property type="match status" value="1"/>
</dbReference>
<evidence type="ECO:0000256" key="4">
    <source>
        <dbReference type="ARBA" id="ARBA00022722"/>
    </source>
</evidence>
<dbReference type="GO" id="GO:0006508">
    <property type="term" value="P:proteolysis"/>
    <property type="evidence" value="ECO:0007669"/>
    <property type="project" value="UniProtKB-KW"/>
</dbReference>
<keyword evidence="4" id="KW-0540">Nuclease</keyword>
<dbReference type="CDD" id="cd01647">
    <property type="entry name" value="RT_LTR"/>
    <property type="match status" value="1"/>
</dbReference>
<dbReference type="GO" id="GO:0003964">
    <property type="term" value="F:RNA-directed DNA polymerase activity"/>
    <property type="evidence" value="ECO:0007669"/>
    <property type="project" value="UniProtKB-KW"/>
</dbReference>
<dbReference type="SUPFAM" id="SSF56672">
    <property type="entry name" value="DNA/RNA polymerases"/>
    <property type="match status" value="1"/>
</dbReference>
<keyword evidence="7" id="KW-0695">RNA-directed DNA polymerase</keyword>
<dbReference type="InterPro" id="IPR000477">
    <property type="entry name" value="RT_dom"/>
</dbReference>
<keyword evidence="1" id="KW-0645">Protease</keyword>
<evidence type="ECO:0000313" key="14">
    <source>
        <dbReference type="Proteomes" id="UP000677228"/>
    </source>
</evidence>
<dbReference type="Pfam" id="PF17921">
    <property type="entry name" value="Integrase_H2C2"/>
    <property type="match status" value="1"/>
</dbReference>
<dbReference type="FunFam" id="1.10.340.70:FF:000001">
    <property type="entry name" value="Retrovirus-related Pol polyprotein from transposon gypsy-like Protein"/>
    <property type="match status" value="1"/>
</dbReference>
<organism evidence="12 14">
    <name type="scientific">Didymodactylos carnosus</name>
    <dbReference type="NCBI Taxonomy" id="1234261"/>
    <lineage>
        <taxon>Eukaryota</taxon>
        <taxon>Metazoa</taxon>
        <taxon>Spiralia</taxon>
        <taxon>Gnathifera</taxon>
        <taxon>Rotifera</taxon>
        <taxon>Eurotatoria</taxon>
        <taxon>Bdelloidea</taxon>
        <taxon>Philodinida</taxon>
        <taxon>Philodinidae</taxon>
        <taxon>Didymodactylos</taxon>
    </lineage>
</organism>
<dbReference type="GO" id="GO:0004519">
    <property type="term" value="F:endonuclease activity"/>
    <property type="evidence" value="ECO:0007669"/>
    <property type="project" value="UniProtKB-KW"/>
</dbReference>
<feature type="domain" description="Integrase catalytic" evidence="11">
    <location>
        <begin position="734"/>
        <end position="842"/>
    </location>
</feature>
<keyword evidence="3" id="KW-0548">Nucleotidyltransferase</keyword>
<proteinExistence type="predicted"/>
<keyword evidence="6" id="KW-0378">Hydrolase</keyword>
<dbReference type="PANTHER" id="PTHR37984">
    <property type="entry name" value="PROTEIN CBG26694"/>
    <property type="match status" value="1"/>
</dbReference>
<gene>
    <name evidence="12" type="ORF">OVA965_LOCUS6693</name>
    <name evidence="13" type="ORF">TMI583_LOCUS6689</name>
</gene>
<dbReference type="SUPFAM" id="SSF53098">
    <property type="entry name" value="Ribonuclease H-like"/>
    <property type="match status" value="1"/>
</dbReference>
<dbReference type="PROSITE" id="PS50878">
    <property type="entry name" value="RT_POL"/>
    <property type="match status" value="1"/>
</dbReference>
<evidence type="ECO:0000256" key="2">
    <source>
        <dbReference type="ARBA" id="ARBA00022679"/>
    </source>
</evidence>
<sequence length="842" mass="97382">MPVINKEGSINVGTNIDTYKRKYELKEERRVGEDENENENDSDNEDEQDTYVFGVKDFAKVHKSVPSLLSAQTPLSKDCEIQLLKGLDLSSAKLNPEEEKLLRELILKYSDLFASKPGRTNITKHHIDVGDARPIKLPPYRILPPKRDYITQELVHMKEQNIIEPATGPWVAPVTLQPKRDGTMRFCIDYRRLNEVTVRDVYPLPRIDDTLDALYDAKYFSTLDLRSGFWQVELDEESKEKTAFVTHDGLVQFTVMPFGLTNAPATFQRLMDVILSGLKWRCCLVYLDDVIIFSSTFDQHLKDINDVLGRLRQSNLTLKASKCHFCHRELKYLGHIVSAQGIRPDPEKLKAVRDFPVPYKAKGVRSFLGLTGYYRRFIQNYATIAEPLLQLIRVKRSPVFVWIPECQDSFDELKQNLITSPIISYSDFNHPFILQLDASDYGLGAVLAQKGSPDGEEHVIAYASRTLNESERKYSATERECLAIVWGTQHFRPYLEGRSFEVWTDHRSLTWLRRLKDPTSRRWGMKLDAFDMIVKHRSGAANQNADALSRYPTEVVSPLQMENTNAKHELNKNGSTEQEVDINVWNSCNVLDDIKQAQRTDKELQPLIDYLHDGILPSDENISKRMRGIAKYYKLIDGRLYGLRRFDEKHSDRFNYNQHLLVIPKSKIQNLLYFAHDHAVSGHFGKRKTLHRLYSRFHWQGMRKDVENYIHSCDTCQRCKATTQKLAGKMISNVVHEPWYTIGIDITGPLPRTKRGNEYILVVVDYFTKWVELFPSPNTRSISIAQILHDEVIRRFGCPVKIISDNGSQFVSEIFEETLRLLQIEHRRTALYHPQTKSIRAD</sequence>
<dbReference type="CDD" id="cd09274">
    <property type="entry name" value="RNase_HI_RT_Ty3"/>
    <property type="match status" value="1"/>
</dbReference>
<dbReference type="GO" id="GO:0008233">
    <property type="term" value="F:peptidase activity"/>
    <property type="evidence" value="ECO:0007669"/>
    <property type="project" value="UniProtKB-KW"/>
</dbReference>
<dbReference type="Gene3D" id="1.10.340.70">
    <property type="match status" value="1"/>
</dbReference>
<evidence type="ECO:0000313" key="13">
    <source>
        <dbReference type="EMBL" id="CAF3627002.1"/>
    </source>
</evidence>
<dbReference type="InterPro" id="IPR041588">
    <property type="entry name" value="Integrase_H2C2"/>
</dbReference>
<dbReference type="Pfam" id="PF00078">
    <property type="entry name" value="RVT_1"/>
    <property type="match status" value="1"/>
</dbReference>